<evidence type="ECO:0000313" key="2">
    <source>
        <dbReference type="EMBL" id="VDP26609.1"/>
    </source>
</evidence>
<gene>
    <name evidence="2" type="ORF">SBAD_LOCUS9844</name>
</gene>
<feature type="compositionally biased region" description="Basic and acidic residues" evidence="1">
    <location>
        <begin position="151"/>
        <end position="174"/>
    </location>
</feature>
<name>A0A183J1U6_9BILA</name>
<dbReference type="OrthoDB" id="48651at2759"/>
<dbReference type="InterPro" id="IPR035979">
    <property type="entry name" value="RBD_domain_sf"/>
</dbReference>
<protein>
    <submittedName>
        <fullName evidence="4">RRM domain-containing protein</fullName>
    </submittedName>
</protein>
<feature type="region of interest" description="Disordered" evidence="1">
    <location>
        <begin position="128"/>
        <end position="174"/>
    </location>
</feature>
<evidence type="ECO:0000313" key="3">
    <source>
        <dbReference type="Proteomes" id="UP000270296"/>
    </source>
</evidence>
<reference evidence="4" key="1">
    <citation type="submission" date="2016-06" db="UniProtKB">
        <authorList>
            <consortium name="WormBaseParasite"/>
        </authorList>
    </citation>
    <scope>IDENTIFICATION</scope>
</reference>
<accession>A0A183J1U6</accession>
<dbReference type="AlphaFoldDB" id="A0A183J1U6"/>
<dbReference type="Proteomes" id="UP000270296">
    <property type="component" value="Unassembled WGS sequence"/>
</dbReference>
<dbReference type="SUPFAM" id="SSF54928">
    <property type="entry name" value="RNA-binding domain, RBD"/>
    <property type="match status" value="1"/>
</dbReference>
<dbReference type="WBParaSite" id="SBAD_0001019501-mRNA-1">
    <property type="protein sequence ID" value="SBAD_0001019501-mRNA-1"/>
    <property type="gene ID" value="SBAD_0001019501"/>
</dbReference>
<keyword evidence="3" id="KW-1185">Reference proteome</keyword>
<organism evidence="4">
    <name type="scientific">Soboliphyme baturini</name>
    <dbReference type="NCBI Taxonomy" id="241478"/>
    <lineage>
        <taxon>Eukaryota</taxon>
        <taxon>Metazoa</taxon>
        <taxon>Ecdysozoa</taxon>
        <taxon>Nematoda</taxon>
        <taxon>Enoplea</taxon>
        <taxon>Dorylaimia</taxon>
        <taxon>Dioctophymatida</taxon>
        <taxon>Dioctophymatoidea</taxon>
        <taxon>Soboliphymatidae</taxon>
        <taxon>Soboliphyme</taxon>
    </lineage>
</organism>
<dbReference type="GO" id="GO:0003676">
    <property type="term" value="F:nucleic acid binding"/>
    <property type="evidence" value="ECO:0007669"/>
    <property type="project" value="InterPro"/>
</dbReference>
<reference evidence="2 3" key="2">
    <citation type="submission" date="2018-11" db="EMBL/GenBank/DDBJ databases">
        <authorList>
            <consortium name="Pathogen Informatics"/>
        </authorList>
    </citation>
    <scope>NUCLEOTIDE SEQUENCE [LARGE SCALE GENOMIC DNA]</scope>
</reference>
<sequence>MLINLYFRGSRRGGVTRSDKPLPDGPPYTVFVGNLPPGTVQGDIDEMFKELKPKEGRIANATVVFKEVVGEDFAKVQVFVPAIAMAIAAMAARKIYIKLYSTVFFTRRPAQQEEDDVRLAEAANRPRLKLQPRSVNRPVNDLADGAQRSKIFGEAKPRDVVVQERKAEPEKSTK</sequence>
<evidence type="ECO:0000256" key="1">
    <source>
        <dbReference type="SAM" id="MobiDB-lite"/>
    </source>
</evidence>
<evidence type="ECO:0000313" key="4">
    <source>
        <dbReference type="WBParaSite" id="SBAD_0001019501-mRNA-1"/>
    </source>
</evidence>
<dbReference type="EMBL" id="UZAM01013253">
    <property type="protein sequence ID" value="VDP26609.1"/>
    <property type="molecule type" value="Genomic_DNA"/>
</dbReference>
<proteinExistence type="predicted"/>